<evidence type="ECO:0000256" key="1">
    <source>
        <dbReference type="ARBA" id="ARBA00022491"/>
    </source>
</evidence>
<dbReference type="InterPro" id="IPR001647">
    <property type="entry name" value="HTH_TetR"/>
</dbReference>
<dbReference type="PROSITE" id="PS50977">
    <property type="entry name" value="HTH_TETR_2"/>
    <property type="match status" value="1"/>
</dbReference>
<dbReference type="BioCyc" id="KPNE507522:GI0B-3281-MONOMER"/>
<keyword evidence="4" id="KW-0804">Transcription</keyword>
<dbReference type="PANTHER" id="PTHR47506:SF6">
    <property type="entry name" value="HTH-TYPE TRANSCRIPTIONAL REPRESSOR NEMR"/>
    <property type="match status" value="1"/>
</dbReference>
<evidence type="ECO:0000256" key="4">
    <source>
        <dbReference type="ARBA" id="ARBA00023163"/>
    </source>
</evidence>
<reference evidence="7 8" key="1">
    <citation type="journal article" date="2008" name="PLoS Genet.">
        <title>Complete genome sequence of the N2-fixing broad host range endophyte Klebsiella pneumoniae 342 and virulence predictions verified in mice.</title>
        <authorList>
            <person name="Fouts D.E."/>
            <person name="Tyler H.L."/>
            <person name="DeBoy R.T."/>
            <person name="Daugherty S."/>
            <person name="Ren Q."/>
            <person name="Badger J.H."/>
            <person name="Durkin A.S."/>
            <person name="Huot H."/>
            <person name="Shrivastava S."/>
            <person name="Kothari S."/>
            <person name="Dodson R.J."/>
            <person name="Mohamoud Y."/>
            <person name="Khouri H."/>
            <person name="Roesch L.F."/>
            <person name="Krogfelt K.A."/>
            <person name="Struve C."/>
            <person name="Triplett E.W."/>
            <person name="Methe B.A."/>
        </authorList>
    </citation>
    <scope>NUCLEOTIDE SEQUENCE [LARGE SCALE GENOMIC DNA]</scope>
    <source>
        <strain evidence="7 8">342</strain>
    </source>
</reference>
<accession>B5XSC1</accession>
<evidence type="ECO:0000313" key="7">
    <source>
        <dbReference type="EMBL" id="ACI07083.1"/>
    </source>
</evidence>
<protein>
    <submittedName>
        <fullName evidence="7">Transcriptional regulator, TetR family</fullName>
    </submittedName>
</protein>
<sequence>MIKVEILKTANFSELIKIAALQLFREKGFSNVSTRDLTQKMNISRSHIYHYYRDWETLKKSTIQYMFENDIQECHAFLNASEKMSASERVNLYIRTLLPDAPSAHWLLYLELWPMAARDADYAKLVHDYSLQWITILEGIISVGMQEGEFLAENAATSARQINTLIDGYSSLLILDYSEDRRSIFLNEISELAFKILKKDF</sequence>
<dbReference type="EMBL" id="CP000964">
    <property type="protein sequence ID" value="ACI07083.1"/>
    <property type="molecule type" value="Genomic_DNA"/>
</dbReference>
<dbReference type="InterPro" id="IPR036271">
    <property type="entry name" value="Tet_transcr_reg_TetR-rel_C_sf"/>
</dbReference>
<evidence type="ECO:0000259" key="6">
    <source>
        <dbReference type="PROSITE" id="PS50977"/>
    </source>
</evidence>
<organism evidence="7 8">
    <name type="scientific">Klebsiella variicola (strain 342)</name>
    <name type="common">Klebsiella pneumoniae</name>
    <dbReference type="NCBI Taxonomy" id="507522"/>
    <lineage>
        <taxon>Bacteria</taxon>
        <taxon>Pseudomonadati</taxon>
        <taxon>Pseudomonadota</taxon>
        <taxon>Gammaproteobacteria</taxon>
        <taxon>Enterobacterales</taxon>
        <taxon>Enterobacteriaceae</taxon>
        <taxon>Klebsiella/Raoultella group</taxon>
        <taxon>Klebsiella</taxon>
        <taxon>Klebsiella pneumoniae complex</taxon>
    </lineage>
</organism>
<evidence type="ECO:0000256" key="2">
    <source>
        <dbReference type="ARBA" id="ARBA00023015"/>
    </source>
</evidence>
<dbReference type="InterPro" id="IPR009057">
    <property type="entry name" value="Homeodomain-like_sf"/>
</dbReference>
<dbReference type="SUPFAM" id="SSF48498">
    <property type="entry name" value="Tetracyclin repressor-like, C-terminal domain"/>
    <property type="match status" value="1"/>
</dbReference>
<dbReference type="InterPro" id="IPR039538">
    <property type="entry name" value="BetI_C"/>
</dbReference>
<evidence type="ECO:0000256" key="5">
    <source>
        <dbReference type="PROSITE-ProRule" id="PRU00335"/>
    </source>
</evidence>
<feature type="DNA-binding region" description="H-T-H motif" evidence="5">
    <location>
        <begin position="33"/>
        <end position="52"/>
    </location>
</feature>
<keyword evidence="1" id="KW-0678">Repressor</keyword>
<dbReference type="SUPFAM" id="SSF46689">
    <property type="entry name" value="Homeodomain-like"/>
    <property type="match status" value="1"/>
</dbReference>
<dbReference type="KEGG" id="kpe:KPK_3296"/>
<dbReference type="Pfam" id="PF00440">
    <property type="entry name" value="TetR_N"/>
    <property type="match status" value="1"/>
</dbReference>
<gene>
    <name evidence="7" type="ordered locus">KPK_3296</name>
</gene>
<dbReference type="HOGENOM" id="CLU_069356_15_3_6"/>
<name>B5XSC1_KLEV3</name>
<feature type="domain" description="HTH tetR-type" evidence="6">
    <location>
        <begin position="10"/>
        <end position="70"/>
    </location>
</feature>
<evidence type="ECO:0000256" key="3">
    <source>
        <dbReference type="ARBA" id="ARBA00023125"/>
    </source>
</evidence>
<dbReference type="Pfam" id="PF13977">
    <property type="entry name" value="TetR_C_6"/>
    <property type="match status" value="1"/>
</dbReference>
<keyword evidence="2" id="KW-0805">Transcription regulation</keyword>
<dbReference type="PANTHER" id="PTHR47506">
    <property type="entry name" value="TRANSCRIPTIONAL REGULATORY PROTEIN"/>
    <property type="match status" value="1"/>
</dbReference>
<dbReference type="AlphaFoldDB" id="B5XSC1"/>
<keyword evidence="3 5" id="KW-0238">DNA-binding</keyword>
<dbReference type="Proteomes" id="UP000001734">
    <property type="component" value="Chromosome"/>
</dbReference>
<evidence type="ECO:0000313" key="8">
    <source>
        <dbReference type="Proteomes" id="UP000001734"/>
    </source>
</evidence>
<dbReference type="GO" id="GO:0003677">
    <property type="term" value="F:DNA binding"/>
    <property type="evidence" value="ECO:0007669"/>
    <property type="project" value="UniProtKB-UniRule"/>
</dbReference>
<dbReference type="Gene3D" id="1.10.357.10">
    <property type="entry name" value="Tetracycline Repressor, domain 2"/>
    <property type="match status" value="1"/>
</dbReference>
<proteinExistence type="predicted"/>